<keyword evidence="1" id="KW-0472">Membrane</keyword>
<organism evidence="2 3">
    <name type="scientific">Viridibacterium curvum</name>
    <dbReference type="NCBI Taxonomy" id="1101404"/>
    <lineage>
        <taxon>Bacteria</taxon>
        <taxon>Pseudomonadati</taxon>
        <taxon>Pseudomonadota</taxon>
        <taxon>Betaproteobacteria</taxon>
        <taxon>Rhodocyclales</taxon>
        <taxon>Rhodocyclaceae</taxon>
        <taxon>Viridibacterium</taxon>
    </lineage>
</organism>
<feature type="transmembrane region" description="Helical" evidence="1">
    <location>
        <begin position="45"/>
        <end position="64"/>
    </location>
</feature>
<dbReference type="EMBL" id="BAABLD010000008">
    <property type="protein sequence ID" value="GAA5165121.1"/>
    <property type="molecule type" value="Genomic_DNA"/>
</dbReference>
<accession>A0ABP9QQ26</accession>
<feature type="transmembrane region" description="Helical" evidence="1">
    <location>
        <begin position="234"/>
        <end position="255"/>
    </location>
</feature>
<protein>
    <submittedName>
        <fullName evidence="2">Low temperature requirement protein A</fullName>
    </submittedName>
</protein>
<keyword evidence="1" id="KW-0812">Transmembrane</keyword>
<feature type="transmembrane region" description="Helical" evidence="1">
    <location>
        <begin position="21"/>
        <end position="39"/>
    </location>
</feature>
<feature type="transmembrane region" description="Helical" evidence="1">
    <location>
        <begin position="345"/>
        <end position="371"/>
    </location>
</feature>
<feature type="transmembrane region" description="Helical" evidence="1">
    <location>
        <begin position="310"/>
        <end position="333"/>
    </location>
</feature>
<comment type="caution">
    <text evidence="2">The sequence shown here is derived from an EMBL/GenBank/DDBJ whole genome shotgun (WGS) entry which is preliminary data.</text>
</comment>
<feature type="transmembrane region" description="Helical" evidence="1">
    <location>
        <begin position="166"/>
        <end position="187"/>
    </location>
</feature>
<dbReference type="PANTHER" id="PTHR36840:SF1">
    <property type="entry name" value="BLL5714 PROTEIN"/>
    <property type="match status" value="1"/>
</dbReference>
<feature type="transmembrane region" description="Helical" evidence="1">
    <location>
        <begin position="140"/>
        <end position="160"/>
    </location>
</feature>
<evidence type="ECO:0000313" key="2">
    <source>
        <dbReference type="EMBL" id="GAA5165121.1"/>
    </source>
</evidence>
<keyword evidence="3" id="KW-1185">Reference proteome</keyword>
<feature type="transmembrane region" description="Helical" evidence="1">
    <location>
        <begin position="208"/>
        <end position="228"/>
    </location>
</feature>
<dbReference type="Proteomes" id="UP001500547">
    <property type="component" value="Unassembled WGS sequence"/>
</dbReference>
<gene>
    <name evidence="2" type="ORF">GCM10025770_20150</name>
</gene>
<feature type="transmembrane region" description="Helical" evidence="1">
    <location>
        <begin position="109"/>
        <end position="128"/>
    </location>
</feature>
<name>A0ABP9QQ26_9RHOO</name>
<sequence>MSQPSSLLRTRGQHDSGKVTMVELFFDLVFVYAVTQLSHSLLAKLTMAGAVEIFALLLAVWWVWIYTSWATNWLDPERIPVRMSLFVLMFAGLLMSVSIPAAFAERGLLFAAAYVFMQVGRTLFFLWAVRSGSRNMIRNFQRILAWLLLSAAFWIAGGLTDGNTRLLCWAAALFIEFISPAMLFWVPGLGRSSTADWDVDGNHMAERCALFVIIALGESLLVTGATFADQSWNFDVITAFVIAVVGTVALWWIYFDSGAQRAHHRIIHSDDPGQQARVAYTYIHTLIIASIIVCAVADELVLAHPDHASNAGISALLGGPALYVLGCALFKWVTSGRRMPPLSHLVGLGLLTTLLPFAYAHVFSALVLSALTTSVLVAVWESHSVRHSAS</sequence>
<evidence type="ECO:0000256" key="1">
    <source>
        <dbReference type="SAM" id="Phobius"/>
    </source>
</evidence>
<feature type="transmembrane region" description="Helical" evidence="1">
    <location>
        <begin position="85"/>
        <end position="103"/>
    </location>
</feature>
<dbReference type="RefSeq" id="WP_345532810.1">
    <property type="nucleotide sequence ID" value="NZ_BAABLD010000008.1"/>
</dbReference>
<feature type="transmembrane region" description="Helical" evidence="1">
    <location>
        <begin position="276"/>
        <end position="298"/>
    </location>
</feature>
<dbReference type="Pfam" id="PF06772">
    <property type="entry name" value="LtrA"/>
    <property type="match status" value="1"/>
</dbReference>
<dbReference type="InterPro" id="IPR010640">
    <property type="entry name" value="Low_temperature_requirement_A"/>
</dbReference>
<keyword evidence="1" id="KW-1133">Transmembrane helix</keyword>
<dbReference type="PANTHER" id="PTHR36840">
    <property type="entry name" value="BLL5714 PROTEIN"/>
    <property type="match status" value="1"/>
</dbReference>
<proteinExistence type="predicted"/>
<reference evidence="3" key="1">
    <citation type="journal article" date="2019" name="Int. J. Syst. Evol. Microbiol.">
        <title>The Global Catalogue of Microorganisms (GCM) 10K type strain sequencing project: providing services to taxonomists for standard genome sequencing and annotation.</title>
        <authorList>
            <consortium name="The Broad Institute Genomics Platform"/>
            <consortium name="The Broad Institute Genome Sequencing Center for Infectious Disease"/>
            <person name="Wu L."/>
            <person name="Ma J."/>
        </authorList>
    </citation>
    <scope>NUCLEOTIDE SEQUENCE [LARGE SCALE GENOMIC DNA]</scope>
    <source>
        <strain evidence="3">JCM 18715</strain>
    </source>
</reference>
<evidence type="ECO:0000313" key="3">
    <source>
        <dbReference type="Proteomes" id="UP001500547"/>
    </source>
</evidence>